<dbReference type="EMBL" id="GBRH01174367">
    <property type="protein sequence ID" value="JAE23529.1"/>
    <property type="molecule type" value="Transcribed_RNA"/>
</dbReference>
<evidence type="ECO:0000313" key="2">
    <source>
        <dbReference type="EMBL" id="JAE23529.1"/>
    </source>
</evidence>
<sequence length="56" mass="6190">MGLAASWQPPSRPRARSDRLPPSSPMPRIFTGEVAIVGLDSFQQQLPDLFYFGSGR</sequence>
<name>A0A0A9GJC4_ARUDO</name>
<organism evidence="2">
    <name type="scientific">Arundo donax</name>
    <name type="common">Giant reed</name>
    <name type="synonym">Donax arundinaceus</name>
    <dbReference type="NCBI Taxonomy" id="35708"/>
    <lineage>
        <taxon>Eukaryota</taxon>
        <taxon>Viridiplantae</taxon>
        <taxon>Streptophyta</taxon>
        <taxon>Embryophyta</taxon>
        <taxon>Tracheophyta</taxon>
        <taxon>Spermatophyta</taxon>
        <taxon>Magnoliopsida</taxon>
        <taxon>Liliopsida</taxon>
        <taxon>Poales</taxon>
        <taxon>Poaceae</taxon>
        <taxon>PACMAD clade</taxon>
        <taxon>Arundinoideae</taxon>
        <taxon>Arundineae</taxon>
        <taxon>Arundo</taxon>
    </lineage>
</organism>
<dbReference type="AlphaFoldDB" id="A0A0A9GJC4"/>
<proteinExistence type="predicted"/>
<reference evidence="2" key="1">
    <citation type="submission" date="2014-09" db="EMBL/GenBank/DDBJ databases">
        <authorList>
            <person name="Magalhaes I.L.F."/>
            <person name="Oliveira U."/>
            <person name="Santos F.R."/>
            <person name="Vidigal T.H.D.A."/>
            <person name="Brescovit A.D."/>
            <person name="Santos A.J."/>
        </authorList>
    </citation>
    <scope>NUCLEOTIDE SEQUENCE</scope>
    <source>
        <tissue evidence="2">Shoot tissue taken approximately 20 cm above the soil surface</tissue>
    </source>
</reference>
<reference evidence="2" key="2">
    <citation type="journal article" date="2015" name="Data Brief">
        <title>Shoot transcriptome of the giant reed, Arundo donax.</title>
        <authorList>
            <person name="Barrero R.A."/>
            <person name="Guerrero F.D."/>
            <person name="Moolhuijzen P."/>
            <person name="Goolsby J.A."/>
            <person name="Tidwell J."/>
            <person name="Bellgard S.E."/>
            <person name="Bellgard M.I."/>
        </authorList>
    </citation>
    <scope>NUCLEOTIDE SEQUENCE</scope>
    <source>
        <tissue evidence="2">Shoot tissue taken approximately 20 cm above the soil surface</tissue>
    </source>
</reference>
<accession>A0A0A9GJC4</accession>
<evidence type="ECO:0000256" key="1">
    <source>
        <dbReference type="SAM" id="MobiDB-lite"/>
    </source>
</evidence>
<protein>
    <submittedName>
        <fullName evidence="2">Uncharacterized protein</fullName>
    </submittedName>
</protein>
<feature type="region of interest" description="Disordered" evidence="1">
    <location>
        <begin position="1"/>
        <end position="26"/>
    </location>
</feature>